<evidence type="ECO:0000259" key="2">
    <source>
        <dbReference type="Pfam" id="PF14342"/>
    </source>
</evidence>
<evidence type="ECO:0000313" key="3">
    <source>
        <dbReference type="EMBL" id="SEK01969.1"/>
    </source>
</evidence>
<dbReference type="InterPro" id="IPR025509">
    <property type="entry name" value="DUF4396"/>
</dbReference>
<dbReference type="Pfam" id="PF14342">
    <property type="entry name" value="DUF4396"/>
    <property type="match status" value="1"/>
</dbReference>
<keyword evidence="4" id="KW-1185">Reference proteome</keyword>
<feature type="domain" description="DUF4396" evidence="2">
    <location>
        <begin position="84"/>
        <end position="235"/>
    </location>
</feature>
<name>A0A1H7DJK4_9BURK</name>
<sequence length="238" mass="26204">MTYGTSFPPWLNALSAIWIILGAICAVAIVVDEVRHPQKMWIMNVVWPLTALFGSVLWIAAYYAWGRNVAGAGRETDAQPFSAMVMKGTSHCGAGCALGDIIVEWTAFAFPPLAVWFGWHTAFAEKTFAVWIPDFIVAFLLGIVFQYFTIKPMRGLSIGAGVVAAAKADIASITAWQVGMYGLMAIIQFLWFKPAYGGIAKVASPEFWFAMQLAMLAGFVTSYPVNWWLIRSGLKEKM</sequence>
<feature type="transmembrane region" description="Helical" evidence="1">
    <location>
        <begin position="128"/>
        <end position="149"/>
    </location>
</feature>
<feature type="transmembrane region" description="Helical" evidence="1">
    <location>
        <begin position="170"/>
        <end position="192"/>
    </location>
</feature>
<gene>
    <name evidence="3" type="ORF">SAMN05192539_10318</name>
</gene>
<dbReference type="RefSeq" id="WP_090871561.1">
    <property type="nucleotide sequence ID" value="NZ_FNYE01000031.1"/>
</dbReference>
<evidence type="ECO:0000256" key="1">
    <source>
        <dbReference type="SAM" id="Phobius"/>
    </source>
</evidence>
<proteinExistence type="predicted"/>
<accession>A0A1H7DJK4</accession>
<dbReference type="EMBL" id="FNYE01000031">
    <property type="protein sequence ID" value="SEK01969.1"/>
    <property type="molecule type" value="Genomic_DNA"/>
</dbReference>
<feature type="transmembrane region" description="Helical" evidence="1">
    <location>
        <begin position="207"/>
        <end position="230"/>
    </location>
</feature>
<dbReference type="Proteomes" id="UP000198866">
    <property type="component" value="Unassembled WGS sequence"/>
</dbReference>
<reference evidence="4" key="1">
    <citation type="submission" date="2016-10" db="EMBL/GenBank/DDBJ databases">
        <authorList>
            <person name="Varghese N."/>
            <person name="Submissions S."/>
        </authorList>
    </citation>
    <scope>NUCLEOTIDE SEQUENCE [LARGE SCALE GENOMIC DNA]</scope>
    <source>
        <strain evidence="4">LMG 26031</strain>
    </source>
</reference>
<dbReference type="AlphaFoldDB" id="A0A1H7DJK4"/>
<keyword evidence="1" id="KW-0812">Transmembrane</keyword>
<dbReference type="OrthoDB" id="1495425at2"/>
<evidence type="ECO:0000313" key="4">
    <source>
        <dbReference type="Proteomes" id="UP000198866"/>
    </source>
</evidence>
<feature type="transmembrane region" description="Helical" evidence="1">
    <location>
        <begin position="12"/>
        <end position="31"/>
    </location>
</feature>
<keyword evidence="1" id="KW-1133">Transmembrane helix</keyword>
<protein>
    <recommendedName>
        <fullName evidence="2">DUF4396 domain-containing protein</fullName>
    </recommendedName>
</protein>
<keyword evidence="1" id="KW-0472">Membrane</keyword>
<organism evidence="3 4">
    <name type="scientific">Paraburkholderia diazotrophica</name>
    <dbReference type="NCBI Taxonomy" id="667676"/>
    <lineage>
        <taxon>Bacteria</taxon>
        <taxon>Pseudomonadati</taxon>
        <taxon>Pseudomonadota</taxon>
        <taxon>Betaproteobacteria</taxon>
        <taxon>Burkholderiales</taxon>
        <taxon>Burkholderiaceae</taxon>
        <taxon>Paraburkholderia</taxon>
    </lineage>
</organism>
<feature type="transmembrane region" description="Helical" evidence="1">
    <location>
        <begin position="43"/>
        <end position="65"/>
    </location>
</feature>